<evidence type="ECO:0000256" key="6">
    <source>
        <dbReference type="ARBA" id="ARBA00023067"/>
    </source>
</evidence>
<keyword evidence="5" id="KW-0498">Mitosis</keyword>
<dbReference type="GO" id="GO:0051301">
    <property type="term" value="P:cell division"/>
    <property type="evidence" value="ECO:0007669"/>
    <property type="project" value="UniProtKB-KW"/>
</dbReference>
<dbReference type="Gene3D" id="1.25.10.10">
    <property type="entry name" value="Leucine-rich Repeat Variant"/>
    <property type="match status" value="1"/>
</dbReference>
<dbReference type="GO" id="GO:0000793">
    <property type="term" value="C:condensed chromosome"/>
    <property type="evidence" value="ECO:0007669"/>
    <property type="project" value="TreeGrafter"/>
</dbReference>
<dbReference type="InterPro" id="IPR016024">
    <property type="entry name" value="ARM-type_fold"/>
</dbReference>
<name>A0A397VBQ5_9GLOM</name>
<reference evidence="9" key="1">
    <citation type="submission" date="2018-06" db="EMBL/GenBank/DDBJ databases">
        <title>Comparative genomics reveals the genomic features of Rhizophagus irregularis, R. cerebriforme, R. diaphanum and Gigaspora rosea, and their symbiotic lifestyle signature.</title>
        <authorList>
            <person name="Morin E."/>
            <person name="San Clemente H."/>
            <person name="Chen E.C.H."/>
            <person name="De La Providencia I."/>
            <person name="Hainaut M."/>
            <person name="Kuo A."/>
            <person name="Kohler A."/>
            <person name="Murat C."/>
            <person name="Tang N."/>
            <person name="Roy S."/>
            <person name="Loubradou J."/>
            <person name="Henrissat B."/>
            <person name="Grigoriev I.V."/>
            <person name="Corradi N."/>
            <person name="Roux C."/>
            <person name="Martin F.M."/>
        </authorList>
    </citation>
    <scope>NUCLEOTIDE SEQUENCE [LARGE SCALE GENOMIC DNA]</scope>
    <source>
        <strain evidence="9">DAOM 194757</strain>
    </source>
</reference>
<evidence type="ECO:0000256" key="1">
    <source>
        <dbReference type="ARBA" id="ARBA00004286"/>
    </source>
</evidence>
<evidence type="ECO:0000313" key="9">
    <source>
        <dbReference type="EMBL" id="RIB19281.1"/>
    </source>
</evidence>
<accession>A0A397VBQ5</accession>
<evidence type="ECO:0000256" key="3">
    <source>
        <dbReference type="ARBA" id="ARBA00022454"/>
    </source>
</evidence>
<keyword evidence="6" id="KW-0226">DNA condensation</keyword>
<evidence type="ECO:0000256" key="5">
    <source>
        <dbReference type="ARBA" id="ARBA00022776"/>
    </source>
</evidence>
<evidence type="ECO:0000313" key="10">
    <source>
        <dbReference type="Proteomes" id="UP000266673"/>
    </source>
</evidence>
<comment type="subcellular location">
    <subcellularLocation>
        <location evidence="1">Chromosome</location>
    </subcellularLocation>
</comment>
<dbReference type="STRING" id="44941.A0A397VBQ5"/>
<feature type="domain" description="Nuclear condensin complex subunit 3 C-terminal" evidence="8">
    <location>
        <begin position="2"/>
        <end position="191"/>
    </location>
</feature>
<dbReference type="InterPro" id="IPR027165">
    <property type="entry name" value="CND3"/>
</dbReference>
<dbReference type="SUPFAM" id="SSF48371">
    <property type="entry name" value="ARM repeat"/>
    <property type="match status" value="1"/>
</dbReference>
<evidence type="ECO:0000256" key="2">
    <source>
        <dbReference type="ARBA" id="ARBA00006533"/>
    </source>
</evidence>
<sequence>MSDILMAYGYSTIVSSTRLGNEIIGLIQECLTNDNEQLQAIAVVGISKLMLSKMLRDKYVLKELVSLYFDNDTASNLVLRQCLSYFLPVFCHSSFENQTLMQEIFLPTLIELLKKYKNVDKNDNAVPPLQIAQQLVDWTDPFKVVKLEQTEETIDYGSHAELAISVIKELFSETDKNIRKLLCQILNKFRIDESAGVVRFKKLTFLVGNLKSKRPLMDSVARNALNKFENALLSYFDDAPDALDDNELEQLKEIVEFVEHLEELPSRALRSRASIL</sequence>
<dbReference type="InterPro" id="IPR025977">
    <property type="entry name" value="Cnd3_C"/>
</dbReference>
<proteinExistence type="inferred from homology"/>
<protein>
    <submittedName>
        <fullName evidence="9">Nuclear condensing complex subunit</fullName>
    </submittedName>
</protein>
<dbReference type="PANTHER" id="PTHR14418:SF5">
    <property type="entry name" value="CONDENSIN COMPLEX SUBUNIT 3"/>
    <property type="match status" value="1"/>
</dbReference>
<keyword evidence="7" id="KW-0131">Cell cycle</keyword>
<dbReference type="OrthoDB" id="27187at2759"/>
<comment type="similarity">
    <text evidence="2">Belongs to the CND3 (condensin subunit 3) family.</text>
</comment>
<dbReference type="Proteomes" id="UP000266673">
    <property type="component" value="Unassembled WGS sequence"/>
</dbReference>
<evidence type="ECO:0000256" key="7">
    <source>
        <dbReference type="ARBA" id="ARBA00023306"/>
    </source>
</evidence>
<gene>
    <name evidence="9" type="ORF">C2G38_1275087</name>
</gene>
<comment type="caution">
    <text evidence="9">The sequence shown here is derived from an EMBL/GenBank/DDBJ whole genome shotgun (WGS) entry which is preliminary data.</text>
</comment>
<dbReference type="EMBL" id="QKWP01000483">
    <property type="protein sequence ID" value="RIB19281.1"/>
    <property type="molecule type" value="Genomic_DNA"/>
</dbReference>
<dbReference type="InterPro" id="IPR011989">
    <property type="entry name" value="ARM-like"/>
</dbReference>
<evidence type="ECO:0000259" key="8">
    <source>
        <dbReference type="Pfam" id="PF12719"/>
    </source>
</evidence>
<keyword evidence="4" id="KW-0132">Cell division</keyword>
<organism evidence="9 10">
    <name type="scientific">Gigaspora rosea</name>
    <dbReference type="NCBI Taxonomy" id="44941"/>
    <lineage>
        <taxon>Eukaryota</taxon>
        <taxon>Fungi</taxon>
        <taxon>Fungi incertae sedis</taxon>
        <taxon>Mucoromycota</taxon>
        <taxon>Glomeromycotina</taxon>
        <taxon>Glomeromycetes</taxon>
        <taxon>Diversisporales</taxon>
        <taxon>Gigasporaceae</taxon>
        <taxon>Gigaspora</taxon>
    </lineage>
</organism>
<dbReference type="GO" id="GO:0000796">
    <property type="term" value="C:condensin complex"/>
    <property type="evidence" value="ECO:0007669"/>
    <property type="project" value="InterPro"/>
</dbReference>
<keyword evidence="3" id="KW-0158">Chromosome</keyword>
<dbReference type="Pfam" id="PF12719">
    <property type="entry name" value="Cnd3"/>
    <property type="match status" value="1"/>
</dbReference>
<evidence type="ECO:0000256" key="4">
    <source>
        <dbReference type="ARBA" id="ARBA00022618"/>
    </source>
</evidence>
<dbReference type="PANTHER" id="PTHR14418">
    <property type="entry name" value="CONDENSIN COMPLEX SUBUNIT 3-RELATED"/>
    <property type="match status" value="1"/>
</dbReference>
<dbReference type="GO" id="GO:0007076">
    <property type="term" value="P:mitotic chromosome condensation"/>
    <property type="evidence" value="ECO:0007669"/>
    <property type="project" value="InterPro"/>
</dbReference>
<keyword evidence="10" id="KW-1185">Reference proteome</keyword>
<dbReference type="AlphaFoldDB" id="A0A397VBQ5"/>